<sequence length="94" mass="9834">ATAKSVVKRASTSKRKVEKDKARFSGVGGKRVVTTKVKFAGKVISVKETVPSGVGGDQDGGEGIDALLGSLEERKINTLQKTAMEKGEASEQGE</sequence>
<evidence type="ECO:0000313" key="2">
    <source>
        <dbReference type="EMBL" id="GMH73686.1"/>
    </source>
</evidence>
<feature type="region of interest" description="Disordered" evidence="1">
    <location>
        <begin position="1"/>
        <end position="22"/>
    </location>
</feature>
<name>A0A9W7AIW3_9STRA</name>
<evidence type="ECO:0000256" key="1">
    <source>
        <dbReference type="SAM" id="MobiDB-lite"/>
    </source>
</evidence>
<evidence type="ECO:0000313" key="3">
    <source>
        <dbReference type="Proteomes" id="UP001165082"/>
    </source>
</evidence>
<reference evidence="2" key="1">
    <citation type="submission" date="2022-07" db="EMBL/GenBank/DDBJ databases">
        <title>Genome analysis of Parmales, a sister group of diatoms, reveals the evolutionary specialization of diatoms from phago-mixotrophs to photoautotrophs.</title>
        <authorList>
            <person name="Ban H."/>
            <person name="Sato S."/>
            <person name="Yoshikawa S."/>
            <person name="Kazumasa Y."/>
            <person name="Nakamura Y."/>
            <person name="Ichinomiya M."/>
            <person name="Saitoh K."/>
            <person name="Sato N."/>
            <person name="Blanc-Mathieu R."/>
            <person name="Endo H."/>
            <person name="Kuwata A."/>
            <person name="Ogata H."/>
        </authorList>
    </citation>
    <scope>NUCLEOTIDE SEQUENCE</scope>
</reference>
<dbReference type="Proteomes" id="UP001165082">
    <property type="component" value="Unassembled WGS sequence"/>
</dbReference>
<protein>
    <submittedName>
        <fullName evidence="2">Uncharacterized protein</fullName>
    </submittedName>
</protein>
<proteinExistence type="predicted"/>
<gene>
    <name evidence="2" type="ORF">TrRE_jg11787</name>
</gene>
<organism evidence="2 3">
    <name type="scientific">Triparma retinervis</name>
    <dbReference type="NCBI Taxonomy" id="2557542"/>
    <lineage>
        <taxon>Eukaryota</taxon>
        <taxon>Sar</taxon>
        <taxon>Stramenopiles</taxon>
        <taxon>Ochrophyta</taxon>
        <taxon>Bolidophyceae</taxon>
        <taxon>Parmales</taxon>
        <taxon>Triparmaceae</taxon>
        <taxon>Triparma</taxon>
    </lineage>
</organism>
<comment type="caution">
    <text evidence="2">The sequence shown here is derived from an EMBL/GenBank/DDBJ whole genome shotgun (WGS) entry which is preliminary data.</text>
</comment>
<dbReference type="AlphaFoldDB" id="A0A9W7AIW3"/>
<feature type="non-terminal residue" evidence="2">
    <location>
        <position position="1"/>
    </location>
</feature>
<accession>A0A9W7AIW3</accession>
<dbReference type="EMBL" id="BRXZ01002957">
    <property type="protein sequence ID" value="GMH73686.1"/>
    <property type="molecule type" value="Genomic_DNA"/>
</dbReference>
<keyword evidence="3" id="KW-1185">Reference proteome</keyword>